<evidence type="ECO:0000313" key="13">
    <source>
        <dbReference type="Proteomes" id="UP000030745"/>
    </source>
</evidence>
<evidence type="ECO:0000256" key="5">
    <source>
        <dbReference type="ARBA" id="ARBA00022692"/>
    </source>
</evidence>
<evidence type="ECO:0000256" key="4">
    <source>
        <dbReference type="ARBA" id="ARBA00022679"/>
    </source>
</evidence>
<dbReference type="Gene3D" id="3.90.550.10">
    <property type="entry name" value="Spore Coat Polysaccharide Biosynthesis Protein SpsA, Chain A"/>
    <property type="match status" value="1"/>
</dbReference>
<dbReference type="RefSeq" id="XP_012194414.1">
    <property type="nucleotide sequence ID" value="XM_012339024.1"/>
</dbReference>
<dbReference type="KEGG" id="spar:SPRG_00808"/>
<organism evidence="12 13">
    <name type="scientific">Saprolegnia parasitica (strain CBS 223.65)</name>
    <dbReference type="NCBI Taxonomy" id="695850"/>
    <lineage>
        <taxon>Eukaryota</taxon>
        <taxon>Sar</taxon>
        <taxon>Stramenopiles</taxon>
        <taxon>Oomycota</taxon>
        <taxon>Saprolegniomycetes</taxon>
        <taxon>Saprolegniales</taxon>
        <taxon>Saprolegniaceae</taxon>
        <taxon>Saprolegnia</taxon>
    </lineage>
</organism>
<dbReference type="GO" id="GO:0000026">
    <property type="term" value="F:alpha-1,2-mannosyltransferase activity"/>
    <property type="evidence" value="ECO:0007669"/>
    <property type="project" value="TreeGrafter"/>
</dbReference>
<dbReference type="InterPro" id="IPR029044">
    <property type="entry name" value="Nucleotide-diphossugar_trans"/>
</dbReference>
<feature type="transmembrane region" description="Helical" evidence="11">
    <location>
        <begin position="49"/>
        <end position="68"/>
    </location>
</feature>
<dbReference type="Pfam" id="PF11051">
    <property type="entry name" value="Mannosyl_trans3"/>
    <property type="match status" value="1"/>
</dbReference>
<gene>
    <name evidence="12" type="ORF">SPRG_00808</name>
</gene>
<evidence type="ECO:0000256" key="2">
    <source>
        <dbReference type="ARBA" id="ARBA00004606"/>
    </source>
</evidence>
<proteinExistence type="inferred from homology"/>
<evidence type="ECO:0000313" key="12">
    <source>
        <dbReference type="EMBL" id="KDO34747.1"/>
    </source>
</evidence>
<dbReference type="GO" id="GO:0000139">
    <property type="term" value="C:Golgi membrane"/>
    <property type="evidence" value="ECO:0007669"/>
    <property type="project" value="UniProtKB-SubCell"/>
</dbReference>
<reference evidence="12 13" key="1">
    <citation type="journal article" date="2013" name="PLoS Genet.">
        <title>Distinctive expansion of potential virulence genes in the genome of the oomycete fish pathogen Saprolegnia parasitica.</title>
        <authorList>
            <person name="Jiang R.H."/>
            <person name="de Bruijn I."/>
            <person name="Haas B.J."/>
            <person name="Belmonte R."/>
            <person name="Lobach L."/>
            <person name="Christie J."/>
            <person name="van den Ackerveken G."/>
            <person name="Bottin A."/>
            <person name="Bulone V."/>
            <person name="Diaz-Moreno S.M."/>
            <person name="Dumas B."/>
            <person name="Fan L."/>
            <person name="Gaulin E."/>
            <person name="Govers F."/>
            <person name="Grenville-Briggs L.J."/>
            <person name="Horner N.R."/>
            <person name="Levin J.Z."/>
            <person name="Mammella M."/>
            <person name="Meijer H.J."/>
            <person name="Morris P."/>
            <person name="Nusbaum C."/>
            <person name="Oome S."/>
            <person name="Phillips A.J."/>
            <person name="van Rooyen D."/>
            <person name="Rzeszutek E."/>
            <person name="Saraiva M."/>
            <person name="Secombes C.J."/>
            <person name="Seidl M.F."/>
            <person name="Snel B."/>
            <person name="Stassen J.H."/>
            <person name="Sykes S."/>
            <person name="Tripathy S."/>
            <person name="van den Berg H."/>
            <person name="Vega-Arreguin J.C."/>
            <person name="Wawra S."/>
            <person name="Young S.K."/>
            <person name="Zeng Q."/>
            <person name="Dieguez-Uribeondo J."/>
            <person name="Russ C."/>
            <person name="Tyler B.M."/>
            <person name="van West P."/>
        </authorList>
    </citation>
    <scope>NUCLEOTIDE SEQUENCE [LARGE SCALE GENOMIC DNA]</scope>
    <source>
        <strain evidence="12 13">CBS 223.65</strain>
    </source>
</reference>
<dbReference type="PANTHER" id="PTHR31646">
    <property type="entry name" value="ALPHA-1,2-MANNOSYLTRANSFERASE MNN2"/>
    <property type="match status" value="1"/>
</dbReference>
<keyword evidence="8" id="KW-0333">Golgi apparatus</keyword>
<evidence type="ECO:0000256" key="11">
    <source>
        <dbReference type="SAM" id="Phobius"/>
    </source>
</evidence>
<evidence type="ECO:0008006" key="14">
    <source>
        <dbReference type="Google" id="ProtNLM"/>
    </source>
</evidence>
<keyword evidence="9 11" id="KW-0472">Membrane</keyword>
<accession>A0A067D6X6</accession>
<evidence type="ECO:0000256" key="3">
    <source>
        <dbReference type="ARBA" id="ARBA00009105"/>
    </source>
</evidence>
<sequence>MAPSQWPLDNGSISSPALRCGSKNVASCLRRVQCSAVLFAVRVSKRPRLLRLLAVLVALGLGVAYWYHKYFNIKPVFRSDMDTTMTTVPHFNADQIHTRWTDESFECIGWHETDTCEPENTYPRRELEKMRSCSDMVERRKAGYCEVRNRTSGETLRLMVTSCRSIVNRDFTCDMARDFSEFSLLAKHYQHSPMATSLTLPTAQQHPPTNAILMIVYDKVLPSAYAAIRVLRDHGCQIPIEMWYRPDEMSADVPLIHELTRNYNVHMREIFDERARGFHTKPHAVYYSAYDNILLLDADNIPVRDPSYLFEDATFLREGALFWPDYWQPTNSLFDVHSHSLVWQLLGMDFWDQFEQESGQVLINRRMAKDALNKLMYYSTHEPHLIDKLSLVWGDKDLFRLAWRNTSTPYHMIARPPAIGGIYSYAKRIFCGLAMVQYDPSGNIIFFHRNSVKLDGSAHQPHTITHIQQYRASHPVSDYRVGQIIAELNQESCYHIRSNTTIDGEFPTFITPIEYTPYAAIEPAAIKYSIMGRKLHEAGMAHRRVGESLVYLGVIGAVVLVYWQYAKRAQGKHLPARWKSY</sequence>
<evidence type="ECO:0000256" key="8">
    <source>
        <dbReference type="ARBA" id="ARBA00023034"/>
    </source>
</evidence>
<evidence type="ECO:0000256" key="6">
    <source>
        <dbReference type="ARBA" id="ARBA00022968"/>
    </source>
</evidence>
<comment type="similarity">
    <text evidence="3">Belongs to the MNN1/MNT family.</text>
</comment>
<feature type="transmembrane region" description="Helical" evidence="11">
    <location>
        <begin position="548"/>
        <end position="565"/>
    </location>
</feature>
<dbReference type="OrthoDB" id="430354at2759"/>
<dbReference type="VEuPathDB" id="FungiDB:SPRG_00808"/>
<evidence type="ECO:0000256" key="10">
    <source>
        <dbReference type="ARBA" id="ARBA00037847"/>
    </source>
</evidence>
<dbReference type="GO" id="GO:0046354">
    <property type="term" value="P:mannan biosynthetic process"/>
    <property type="evidence" value="ECO:0007669"/>
    <property type="project" value="TreeGrafter"/>
</dbReference>
<name>A0A067D6X6_SAPPC</name>
<dbReference type="GeneID" id="24123435"/>
<protein>
    <recommendedName>
        <fullName evidence="14">Nucleotide-diphospho-sugar transferase</fullName>
    </recommendedName>
</protein>
<keyword evidence="4" id="KW-0808">Transferase</keyword>
<keyword evidence="6" id="KW-0735">Signal-anchor</keyword>
<dbReference type="PANTHER" id="PTHR31646:SF1">
    <property type="entry name" value="ALPHA-1,2-MANNOSYLTRANSFERASE MNN2"/>
    <property type="match status" value="1"/>
</dbReference>
<keyword evidence="7 11" id="KW-1133">Transmembrane helix</keyword>
<dbReference type="OMA" id="GIHMAPT"/>
<evidence type="ECO:0000256" key="7">
    <source>
        <dbReference type="ARBA" id="ARBA00022989"/>
    </source>
</evidence>
<dbReference type="InterPro" id="IPR022751">
    <property type="entry name" value="Alpha_mannosyltransferase"/>
</dbReference>
<dbReference type="STRING" id="695850.A0A067D6X6"/>
<keyword evidence="13" id="KW-1185">Reference proteome</keyword>
<evidence type="ECO:0000256" key="1">
    <source>
        <dbReference type="ARBA" id="ARBA00004394"/>
    </source>
</evidence>
<dbReference type="EMBL" id="KK583190">
    <property type="protein sequence ID" value="KDO34747.1"/>
    <property type="molecule type" value="Genomic_DNA"/>
</dbReference>
<evidence type="ECO:0000256" key="9">
    <source>
        <dbReference type="ARBA" id="ARBA00023136"/>
    </source>
</evidence>
<dbReference type="Proteomes" id="UP000030745">
    <property type="component" value="Unassembled WGS sequence"/>
</dbReference>
<keyword evidence="5 11" id="KW-0812">Transmembrane</keyword>
<dbReference type="AlphaFoldDB" id="A0A067D6X6"/>
<comment type="subcellular location">
    <subcellularLocation>
        <location evidence="10">Endomembrane system</location>
        <topology evidence="10">Single-pass membrane protein</topology>
    </subcellularLocation>
    <subcellularLocation>
        <location evidence="1">Golgi apparatus membrane</location>
    </subcellularLocation>
    <subcellularLocation>
        <location evidence="2">Membrane</location>
        <topology evidence="2">Single-pass type II membrane protein</topology>
    </subcellularLocation>
</comment>
<dbReference type="SUPFAM" id="SSF53448">
    <property type="entry name" value="Nucleotide-diphospho-sugar transferases"/>
    <property type="match status" value="1"/>
</dbReference>